<sequence length="90" mass="10696">MIRVNDKKIKDRLIFVNFNKDFQRMLKSRLRNLNKFYGRKSKGKRKIPPDRCILWIIFIVLVVLLLLTKVGLILFFGIGILTLLMLIFNC</sequence>
<organism evidence="2 3">
    <name type="scientific">Clostridium tarantellae</name>
    <dbReference type="NCBI Taxonomy" id="39493"/>
    <lineage>
        <taxon>Bacteria</taxon>
        <taxon>Bacillati</taxon>
        <taxon>Bacillota</taxon>
        <taxon>Clostridia</taxon>
        <taxon>Eubacteriales</taxon>
        <taxon>Clostridiaceae</taxon>
        <taxon>Clostridium</taxon>
    </lineage>
</organism>
<feature type="transmembrane region" description="Helical" evidence="1">
    <location>
        <begin position="54"/>
        <end position="87"/>
    </location>
</feature>
<name>A0A6I1MMS3_9CLOT</name>
<evidence type="ECO:0000313" key="2">
    <source>
        <dbReference type="EMBL" id="MPQ42221.1"/>
    </source>
</evidence>
<dbReference type="RefSeq" id="WP_152886678.1">
    <property type="nucleotide sequence ID" value="NZ_WHJC01000002.1"/>
</dbReference>
<dbReference type="EMBL" id="WHJC01000002">
    <property type="protein sequence ID" value="MPQ42221.1"/>
    <property type="molecule type" value="Genomic_DNA"/>
</dbReference>
<keyword evidence="1" id="KW-0812">Transmembrane</keyword>
<proteinExistence type="predicted"/>
<gene>
    <name evidence="2" type="ORF">GBZ86_00385</name>
</gene>
<reference evidence="2 3" key="1">
    <citation type="submission" date="2019-10" db="EMBL/GenBank/DDBJ databases">
        <title>The Genome Sequence of Clostridium tarantellae Isolated from Fish Brain.</title>
        <authorList>
            <person name="Bano L."/>
            <person name="Kiel M."/>
            <person name="Sales G."/>
            <person name="Doxey A.C."/>
            <person name="Mansfield M.J."/>
            <person name="Schiavone M."/>
            <person name="Rossetto O."/>
            <person name="Pirazzini M."/>
            <person name="Dobrindt U."/>
            <person name="Montecucco C."/>
        </authorList>
    </citation>
    <scope>NUCLEOTIDE SEQUENCE [LARGE SCALE GENOMIC DNA]</scope>
    <source>
        <strain evidence="2 3">DSM 3997</strain>
    </source>
</reference>
<comment type="caution">
    <text evidence="2">The sequence shown here is derived from an EMBL/GenBank/DDBJ whole genome shotgun (WGS) entry which is preliminary data.</text>
</comment>
<evidence type="ECO:0000313" key="3">
    <source>
        <dbReference type="Proteomes" id="UP000430345"/>
    </source>
</evidence>
<protein>
    <submittedName>
        <fullName evidence="2">Uncharacterized protein</fullName>
    </submittedName>
</protein>
<keyword evidence="1" id="KW-0472">Membrane</keyword>
<evidence type="ECO:0000256" key="1">
    <source>
        <dbReference type="SAM" id="Phobius"/>
    </source>
</evidence>
<keyword evidence="3" id="KW-1185">Reference proteome</keyword>
<dbReference type="Proteomes" id="UP000430345">
    <property type="component" value="Unassembled WGS sequence"/>
</dbReference>
<accession>A0A6I1MMS3</accession>
<dbReference type="AlphaFoldDB" id="A0A6I1MMS3"/>
<keyword evidence="1" id="KW-1133">Transmembrane helix</keyword>